<keyword evidence="2" id="KW-1185">Reference proteome</keyword>
<feature type="chain" id="PRO_5009311314" evidence="1">
    <location>
        <begin position="17"/>
        <end position="78"/>
    </location>
</feature>
<keyword evidence="1" id="KW-0732">Signal</keyword>
<dbReference type="Proteomes" id="UP000095283">
    <property type="component" value="Unplaced"/>
</dbReference>
<evidence type="ECO:0000313" key="2">
    <source>
        <dbReference type="Proteomes" id="UP000095283"/>
    </source>
</evidence>
<evidence type="ECO:0000313" key="3">
    <source>
        <dbReference type="WBParaSite" id="Hba_18921"/>
    </source>
</evidence>
<dbReference type="AlphaFoldDB" id="A0A1I7XMF6"/>
<sequence>MKSLFSLLIVCGICSSTKFYSTPKWECDGGVEFDKAPIIFYFNSSETLCFAARKGCTPSSITTVYDTMEECLTKEFPS</sequence>
<reference evidence="3" key="1">
    <citation type="submission" date="2016-11" db="UniProtKB">
        <authorList>
            <consortium name="WormBaseParasite"/>
        </authorList>
    </citation>
    <scope>IDENTIFICATION</scope>
</reference>
<name>A0A1I7XMF6_HETBA</name>
<proteinExistence type="predicted"/>
<feature type="signal peptide" evidence="1">
    <location>
        <begin position="1"/>
        <end position="16"/>
    </location>
</feature>
<organism evidence="2 3">
    <name type="scientific">Heterorhabditis bacteriophora</name>
    <name type="common">Entomopathogenic nematode worm</name>
    <dbReference type="NCBI Taxonomy" id="37862"/>
    <lineage>
        <taxon>Eukaryota</taxon>
        <taxon>Metazoa</taxon>
        <taxon>Ecdysozoa</taxon>
        <taxon>Nematoda</taxon>
        <taxon>Chromadorea</taxon>
        <taxon>Rhabditida</taxon>
        <taxon>Rhabditina</taxon>
        <taxon>Rhabditomorpha</taxon>
        <taxon>Strongyloidea</taxon>
        <taxon>Heterorhabditidae</taxon>
        <taxon>Heterorhabditis</taxon>
    </lineage>
</organism>
<accession>A0A1I7XMF6</accession>
<protein>
    <submittedName>
        <fullName evidence="3">Secreted protein</fullName>
    </submittedName>
</protein>
<evidence type="ECO:0000256" key="1">
    <source>
        <dbReference type="SAM" id="SignalP"/>
    </source>
</evidence>
<dbReference type="WBParaSite" id="Hba_18921">
    <property type="protein sequence ID" value="Hba_18921"/>
    <property type="gene ID" value="Hba_18921"/>
</dbReference>